<evidence type="ECO:0000256" key="3">
    <source>
        <dbReference type="ARBA" id="ARBA00022723"/>
    </source>
</evidence>
<dbReference type="InterPro" id="IPR008335">
    <property type="entry name" value="Mopterin_OxRdtase_euk"/>
</dbReference>
<name>A0A178LJP3_MYCIR</name>
<dbReference type="SUPFAM" id="SSF56524">
    <property type="entry name" value="Oxidoreductase molybdopterin-binding domain"/>
    <property type="match status" value="1"/>
</dbReference>
<dbReference type="RefSeq" id="WP_064284661.1">
    <property type="nucleotide sequence ID" value="NZ_LWCS01000060.1"/>
</dbReference>
<dbReference type="GO" id="GO:0008482">
    <property type="term" value="F:sulfite oxidase activity"/>
    <property type="evidence" value="ECO:0007669"/>
    <property type="project" value="TreeGrafter"/>
</dbReference>
<dbReference type="InterPro" id="IPR036374">
    <property type="entry name" value="OxRdtase_Mopterin-bd_sf"/>
</dbReference>
<evidence type="ECO:0000313" key="8">
    <source>
        <dbReference type="Proteomes" id="UP000078396"/>
    </source>
</evidence>
<dbReference type="GO" id="GO:0020037">
    <property type="term" value="F:heme binding"/>
    <property type="evidence" value="ECO:0007669"/>
    <property type="project" value="TreeGrafter"/>
</dbReference>
<evidence type="ECO:0000256" key="4">
    <source>
        <dbReference type="ARBA" id="ARBA00023002"/>
    </source>
</evidence>
<dbReference type="PRINTS" id="PR00407">
    <property type="entry name" value="EUMOPTERIN"/>
</dbReference>
<dbReference type="GO" id="GO:0043546">
    <property type="term" value="F:molybdopterin cofactor binding"/>
    <property type="evidence" value="ECO:0007669"/>
    <property type="project" value="TreeGrafter"/>
</dbReference>
<keyword evidence="3" id="KW-0479">Metal-binding</keyword>
<dbReference type="FunFam" id="3.90.420.10:FF:000002">
    <property type="entry name" value="sulfite oxidase, mitochondrial"/>
    <property type="match status" value="1"/>
</dbReference>
<feature type="domain" description="Moybdenum cofactor oxidoreductase dimerisation" evidence="6">
    <location>
        <begin position="247"/>
        <end position="354"/>
    </location>
</feature>
<dbReference type="EMBL" id="LWCS01000060">
    <property type="protein sequence ID" value="OAN31050.1"/>
    <property type="molecule type" value="Genomic_DNA"/>
</dbReference>
<keyword evidence="2" id="KW-0500">Molybdenum</keyword>
<protein>
    <submittedName>
        <fullName evidence="7">Sulfite oxidase</fullName>
    </submittedName>
</protein>
<sequence length="361" mass="38802">MWDKRPDTIVHEESPFNAEPARSALCGRDVTPVDTFYSRNHGPIPEITKDDWQLRITGLVTTPLALSFAELTGRFDTHAVIATLQCAGNRRTGFNQVRDIPGEDPWGPGATSTAEWRGARLRDVLQAAGVQDDPSLHVAFGAPDVSDLATPVQPYGGSIPLPKAMSEEVLLAWGMNCEPLPRVHGGPVRVVVPGFIGARSVKWITSITVQPEPSDNFFQSRAYRILPADADPDTAKPGDGISLSSVALNCDVLAPEDGATVPAGPMTLHGYALAGDDRTVERVDVSFDGGSTWTQAALEPTHSKWGWQLWSFALCAAPGPLHVTVRAWDSTGSTQPESAATLWNPKGYANNSWATANFDVT</sequence>
<gene>
    <name evidence="7" type="ORF">A4X20_29300</name>
</gene>
<evidence type="ECO:0000256" key="2">
    <source>
        <dbReference type="ARBA" id="ARBA00022505"/>
    </source>
</evidence>
<dbReference type="AlphaFoldDB" id="A0A178LJP3"/>
<evidence type="ECO:0000256" key="1">
    <source>
        <dbReference type="ARBA" id="ARBA00001924"/>
    </source>
</evidence>
<evidence type="ECO:0000259" key="6">
    <source>
        <dbReference type="Pfam" id="PF03404"/>
    </source>
</evidence>
<dbReference type="PANTHER" id="PTHR19372:SF7">
    <property type="entry name" value="SULFITE OXIDASE, MITOCHONDRIAL"/>
    <property type="match status" value="1"/>
</dbReference>
<reference evidence="7 8" key="1">
    <citation type="submission" date="2016-04" db="EMBL/GenBank/DDBJ databases">
        <title>Draft Genome Sequences of Staphylococcus capitis Strain H36, S. capitis Strain H65, S. cohnii Strain H62, S. hominis Strain H69, Mycobacterium iranicum Strain H39, Plantibacter sp. Strain H53, Pseudomonas oryzihabitans Strain H72, and Microbacterium sp. Strain H83, isolated from residential settings.</title>
        <authorList>
            <person name="Lymperopoulou D."/>
            <person name="Adams R.I."/>
            <person name="Lindow S."/>
            <person name="Coil D.A."/>
            <person name="Jospin G."/>
            <person name="Eisen J.A."/>
        </authorList>
    </citation>
    <scope>NUCLEOTIDE SEQUENCE [LARGE SCALE GENOMIC DNA]</scope>
    <source>
        <strain evidence="7 8">H39</strain>
    </source>
</reference>
<evidence type="ECO:0000259" key="5">
    <source>
        <dbReference type="Pfam" id="PF00174"/>
    </source>
</evidence>
<dbReference type="CDD" id="cd02110">
    <property type="entry name" value="SO_family_Moco_dimer"/>
    <property type="match status" value="1"/>
</dbReference>
<comment type="cofactor">
    <cofactor evidence="1">
        <name>Mo-molybdopterin</name>
        <dbReference type="ChEBI" id="CHEBI:71302"/>
    </cofactor>
</comment>
<dbReference type="PANTHER" id="PTHR19372">
    <property type="entry name" value="SULFITE REDUCTASE"/>
    <property type="match status" value="1"/>
</dbReference>
<feature type="domain" description="Oxidoreductase molybdopterin-binding" evidence="5">
    <location>
        <begin position="41"/>
        <end position="217"/>
    </location>
</feature>
<dbReference type="Pfam" id="PF00174">
    <property type="entry name" value="Oxidored_molyb"/>
    <property type="match status" value="1"/>
</dbReference>
<dbReference type="Proteomes" id="UP000078396">
    <property type="component" value="Unassembled WGS sequence"/>
</dbReference>
<dbReference type="InterPro" id="IPR005066">
    <property type="entry name" value="MoCF_OxRdtse_dimer"/>
</dbReference>
<dbReference type="GO" id="GO:0006790">
    <property type="term" value="P:sulfur compound metabolic process"/>
    <property type="evidence" value="ECO:0007669"/>
    <property type="project" value="TreeGrafter"/>
</dbReference>
<dbReference type="Gene3D" id="2.60.40.650">
    <property type="match status" value="1"/>
</dbReference>
<organism evidence="7 8">
    <name type="scientific">Mycolicibacterium iranicum</name>
    <name type="common">Mycobacterium iranicum</name>
    <dbReference type="NCBI Taxonomy" id="912594"/>
    <lineage>
        <taxon>Bacteria</taxon>
        <taxon>Bacillati</taxon>
        <taxon>Actinomycetota</taxon>
        <taxon>Actinomycetes</taxon>
        <taxon>Mycobacteriales</taxon>
        <taxon>Mycobacteriaceae</taxon>
        <taxon>Mycolicibacterium</taxon>
    </lineage>
</organism>
<dbReference type="GO" id="GO:0030151">
    <property type="term" value="F:molybdenum ion binding"/>
    <property type="evidence" value="ECO:0007669"/>
    <property type="project" value="InterPro"/>
</dbReference>
<accession>A0A178LJP3</accession>
<comment type="caution">
    <text evidence="7">The sequence shown here is derived from an EMBL/GenBank/DDBJ whole genome shotgun (WGS) entry which is preliminary data.</text>
</comment>
<dbReference type="InterPro" id="IPR000572">
    <property type="entry name" value="OxRdtase_Mopterin-bd_dom"/>
</dbReference>
<keyword evidence="4" id="KW-0560">Oxidoreductase</keyword>
<dbReference type="Pfam" id="PF03404">
    <property type="entry name" value="Mo-co_dimer"/>
    <property type="match status" value="1"/>
</dbReference>
<dbReference type="SUPFAM" id="SSF81296">
    <property type="entry name" value="E set domains"/>
    <property type="match status" value="1"/>
</dbReference>
<dbReference type="InterPro" id="IPR014756">
    <property type="entry name" value="Ig_E-set"/>
</dbReference>
<proteinExistence type="predicted"/>
<dbReference type="Gene3D" id="3.90.420.10">
    <property type="entry name" value="Oxidoreductase, molybdopterin-binding domain"/>
    <property type="match status" value="1"/>
</dbReference>
<dbReference type="OrthoDB" id="9795587at2"/>
<evidence type="ECO:0000313" key="7">
    <source>
        <dbReference type="EMBL" id="OAN31050.1"/>
    </source>
</evidence>